<reference evidence="3 4" key="1">
    <citation type="submission" date="2013-04" db="EMBL/GenBank/DDBJ databases">
        <title>Oceanicola sp. 22II1-22F33 Genome Sequencing.</title>
        <authorList>
            <person name="Lai Q."/>
            <person name="Li G."/>
            <person name="Shao Z."/>
        </authorList>
    </citation>
    <scope>NUCLEOTIDE SEQUENCE [LARGE SCALE GENOMIC DNA]</scope>
    <source>
        <strain evidence="3 4">22II1-22F33</strain>
    </source>
</reference>
<evidence type="ECO:0000313" key="3">
    <source>
        <dbReference type="EMBL" id="OWU73616.1"/>
    </source>
</evidence>
<comment type="similarity">
    <text evidence="1">Belongs to the SIP oxidoreductase family.</text>
</comment>
<protein>
    <submittedName>
        <fullName evidence="3">FAD-binding protein</fullName>
    </submittedName>
</protein>
<dbReference type="InterPro" id="IPR007037">
    <property type="entry name" value="SIP_rossman_dom"/>
</dbReference>
<dbReference type="OrthoDB" id="9814826at2"/>
<dbReference type="PANTHER" id="PTHR30157:SF0">
    <property type="entry name" value="NADPH-DEPENDENT FERRIC-CHELATE REDUCTASE"/>
    <property type="match status" value="1"/>
</dbReference>
<dbReference type="AlphaFoldDB" id="A0A225NIH5"/>
<gene>
    <name evidence="3" type="ORF">ATO3_13310</name>
</gene>
<dbReference type="InterPro" id="IPR013113">
    <property type="entry name" value="SIP_FAD-bd"/>
</dbReference>
<dbReference type="InterPro" id="IPR039374">
    <property type="entry name" value="SIP_fam"/>
</dbReference>
<dbReference type="Pfam" id="PF04954">
    <property type="entry name" value="SIP"/>
    <property type="match status" value="1"/>
</dbReference>
<name>A0A225NIH5_9RHOB</name>
<dbReference type="GO" id="GO:0016491">
    <property type="term" value="F:oxidoreductase activity"/>
    <property type="evidence" value="ECO:0007669"/>
    <property type="project" value="InterPro"/>
</dbReference>
<evidence type="ECO:0000259" key="2">
    <source>
        <dbReference type="PROSITE" id="PS51384"/>
    </source>
</evidence>
<organism evidence="3 4">
    <name type="scientific">Marinibacterium profundimaris</name>
    <dbReference type="NCBI Taxonomy" id="1679460"/>
    <lineage>
        <taxon>Bacteria</taxon>
        <taxon>Pseudomonadati</taxon>
        <taxon>Pseudomonadota</taxon>
        <taxon>Alphaproteobacteria</taxon>
        <taxon>Rhodobacterales</taxon>
        <taxon>Paracoccaceae</taxon>
        <taxon>Marinibacterium</taxon>
    </lineage>
</organism>
<dbReference type="PANTHER" id="PTHR30157">
    <property type="entry name" value="FERRIC REDUCTASE, NADPH-DEPENDENT"/>
    <property type="match status" value="1"/>
</dbReference>
<proteinExistence type="inferred from homology"/>
<evidence type="ECO:0000256" key="1">
    <source>
        <dbReference type="ARBA" id="ARBA00035644"/>
    </source>
</evidence>
<dbReference type="InterPro" id="IPR039261">
    <property type="entry name" value="FNR_nucleotide-bd"/>
</dbReference>
<dbReference type="InterPro" id="IPR017938">
    <property type="entry name" value="Riboflavin_synthase-like_b-brl"/>
</dbReference>
<dbReference type="Gene3D" id="2.40.30.10">
    <property type="entry name" value="Translation factors"/>
    <property type="match status" value="2"/>
</dbReference>
<evidence type="ECO:0000313" key="4">
    <source>
        <dbReference type="Proteomes" id="UP000215377"/>
    </source>
</evidence>
<accession>A0A225NIH5</accession>
<dbReference type="Pfam" id="PF08021">
    <property type="entry name" value="FAD_binding_9"/>
    <property type="match status" value="2"/>
</dbReference>
<feature type="domain" description="FAD-binding FR-type" evidence="2">
    <location>
        <begin position="19"/>
        <end position="123"/>
    </location>
</feature>
<comment type="caution">
    <text evidence="3">The sequence shown here is derived from an EMBL/GenBank/DDBJ whole genome shotgun (WGS) entry which is preliminary data.</text>
</comment>
<dbReference type="Proteomes" id="UP000215377">
    <property type="component" value="Unassembled WGS sequence"/>
</dbReference>
<dbReference type="CDD" id="cd06193">
    <property type="entry name" value="siderophore_interacting"/>
    <property type="match status" value="1"/>
</dbReference>
<dbReference type="PROSITE" id="PS51384">
    <property type="entry name" value="FAD_FR"/>
    <property type="match status" value="1"/>
</dbReference>
<dbReference type="InterPro" id="IPR017927">
    <property type="entry name" value="FAD-bd_FR_type"/>
</dbReference>
<sequence length="251" mass="27378">MQETSVPTPPPVERIRHAQRRRTLTVAARERLTPHMIRLTLKGLELHGFASLGADDHLKLIVPDADGGEVQRDITPRRFDAEAGDLVIDILDHGAGPAADWARSVQPGDPARIGGPRGSAVIGGGVVHWLLIGDETALPAIGRRIEELPAGIHATSLVAVPGPEDEQLFRTRGTHRPVWIHRPLSQAARSERFLAALDGLKLPARSFVWIAAEAAIAREIRARFLLEGHDPAWMKTSGYWTARDRDAAEAP</sequence>
<dbReference type="RefSeq" id="WP_088650344.1">
    <property type="nucleotide sequence ID" value="NZ_AQQR01000004.1"/>
</dbReference>
<dbReference type="EMBL" id="AQQR01000004">
    <property type="protein sequence ID" value="OWU73616.1"/>
    <property type="molecule type" value="Genomic_DNA"/>
</dbReference>
<keyword evidence="4" id="KW-1185">Reference proteome</keyword>
<dbReference type="Gene3D" id="3.40.50.80">
    <property type="entry name" value="Nucleotide-binding domain of ferredoxin-NADP reductase (FNR) module"/>
    <property type="match status" value="1"/>
</dbReference>
<dbReference type="SUPFAM" id="SSF63380">
    <property type="entry name" value="Riboflavin synthase domain-like"/>
    <property type="match status" value="1"/>
</dbReference>